<feature type="region of interest" description="Disordered" evidence="1">
    <location>
        <begin position="194"/>
        <end position="341"/>
    </location>
</feature>
<dbReference type="EMBL" id="HBEV01003737">
    <property type="protein sequence ID" value="CAD8580810.1"/>
    <property type="molecule type" value="Transcribed_RNA"/>
</dbReference>
<gene>
    <name evidence="2" type="ORF">MSP1404_LOCUS2808</name>
</gene>
<proteinExistence type="predicted"/>
<dbReference type="AlphaFoldDB" id="A0A7S0PNF7"/>
<organism evidence="2">
    <name type="scientific">Micromonas pusilla</name>
    <name type="common">Picoplanktonic green alga</name>
    <name type="synonym">Chromulina pusilla</name>
    <dbReference type="NCBI Taxonomy" id="38833"/>
    <lineage>
        <taxon>Eukaryota</taxon>
        <taxon>Viridiplantae</taxon>
        <taxon>Chlorophyta</taxon>
        <taxon>Mamiellophyceae</taxon>
        <taxon>Mamiellales</taxon>
        <taxon>Mamiellaceae</taxon>
        <taxon>Micromonas</taxon>
    </lineage>
</organism>
<dbReference type="InterPro" id="IPR008833">
    <property type="entry name" value="Surf2"/>
</dbReference>
<reference evidence="2" key="1">
    <citation type="submission" date="2021-01" db="EMBL/GenBank/DDBJ databases">
        <authorList>
            <person name="Corre E."/>
            <person name="Pelletier E."/>
            <person name="Niang G."/>
            <person name="Scheremetjew M."/>
            <person name="Finn R."/>
            <person name="Kale V."/>
            <person name="Holt S."/>
            <person name="Cochrane G."/>
            <person name="Meng A."/>
            <person name="Brown T."/>
            <person name="Cohen L."/>
        </authorList>
    </citation>
    <scope>NUCLEOTIDE SEQUENCE</scope>
    <source>
        <strain evidence="2">CCMP494</strain>
    </source>
</reference>
<name>A0A7S0PNF7_MICPS</name>
<dbReference type="PANTHER" id="PTHR34348">
    <property type="entry name" value="SURFEIT LOCUS PROTEIN 2"/>
    <property type="match status" value="1"/>
</dbReference>
<accession>A0A7S0PNF7</accession>
<dbReference type="Pfam" id="PF05477">
    <property type="entry name" value="SURF2"/>
    <property type="match status" value="1"/>
</dbReference>
<feature type="compositionally biased region" description="Acidic residues" evidence="1">
    <location>
        <begin position="209"/>
        <end position="228"/>
    </location>
</feature>
<sequence length="341" mass="37408">MTQNDGGDIEALLREFPSLARLEDGRVRCALTGHVMAPRFEAVQPYVRGKKYAAALAKDKHMESLKEFEPHIVRSKYHPDKLFCRITGRLVQAKESAVVQHSTGKRFERGIELLTSGEGKLLDERPPEELLAERERSEEARKVASEAKRRAAAEAAAARKREAKVPDEDDESEEKIDPKVAAERERIRVNGGFSKEMGCWVPPAHVLESESESDESESESESGSDAEFDEFREGSDSEDDVLNPEVRMPNLAKIMNRVKNSGKKSRDAPVAVAEGKQRGEVTAGGGDAFDWTQSSGDERAGVGGKKVTHKAATSAGVKRSAEGGVKRGKKASSKPAVRRRT</sequence>
<evidence type="ECO:0008006" key="3">
    <source>
        <dbReference type="Google" id="ProtNLM"/>
    </source>
</evidence>
<dbReference type="PANTHER" id="PTHR34348:SF1">
    <property type="entry name" value="SURFEIT LOCUS PROTEIN 2"/>
    <property type="match status" value="1"/>
</dbReference>
<feature type="compositionally biased region" description="Basic residues" evidence="1">
    <location>
        <begin position="326"/>
        <end position="341"/>
    </location>
</feature>
<feature type="compositionally biased region" description="Basic and acidic residues" evidence="1">
    <location>
        <begin position="120"/>
        <end position="166"/>
    </location>
</feature>
<protein>
    <recommendedName>
        <fullName evidence="3">Surfeit locus protein 2</fullName>
    </recommendedName>
</protein>
<feature type="region of interest" description="Disordered" evidence="1">
    <location>
        <begin position="118"/>
        <end position="179"/>
    </location>
</feature>
<evidence type="ECO:0000256" key="1">
    <source>
        <dbReference type="SAM" id="MobiDB-lite"/>
    </source>
</evidence>
<evidence type="ECO:0000313" key="2">
    <source>
        <dbReference type="EMBL" id="CAD8580810.1"/>
    </source>
</evidence>